<evidence type="ECO:0000256" key="1">
    <source>
        <dbReference type="ARBA" id="ARBA00023157"/>
    </source>
</evidence>
<reference evidence="7" key="1">
    <citation type="journal article" date="2017" name="bioRxiv">
        <title>Comparative analysis of the genomes of Stylophora pistillata and Acropora digitifera provides evidence for extensive differences between species of corals.</title>
        <authorList>
            <person name="Voolstra C.R."/>
            <person name="Li Y."/>
            <person name="Liew Y.J."/>
            <person name="Baumgarten S."/>
            <person name="Zoccola D."/>
            <person name="Flot J.-F."/>
            <person name="Tambutte S."/>
            <person name="Allemand D."/>
            <person name="Aranda M."/>
        </authorList>
    </citation>
    <scope>NUCLEOTIDE SEQUENCE [LARGE SCALE GENOMIC DNA]</scope>
</reference>
<dbReference type="EMBL" id="LSMT01000011">
    <property type="protein sequence ID" value="PFX33488.1"/>
    <property type="molecule type" value="Genomic_DNA"/>
</dbReference>
<feature type="region of interest" description="Disordered" evidence="3">
    <location>
        <begin position="321"/>
        <end position="366"/>
    </location>
</feature>
<evidence type="ECO:0000256" key="3">
    <source>
        <dbReference type="SAM" id="MobiDB-lite"/>
    </source>
</evidence>
<feature type="compositionally biased region" description="Basic residues" evidence="3">
    <location>
        <begin position="334"/>
        <end position="345"/>
    </location>
</feature>
<dbReference type="OrthoDB" id="10310006at2759"/>
<name>A0A2B4SY46_STYPI</name>
<evidence type="ECO:0000313" key="6">
    <source>
        <dbReference type="EMBL" id="PFX33488.1"/>
    </source>
</evidence>
<feature type="domain" description="FZ" evidence="5">
    <location>
        <begin position="89"/>
        <end position="163"/>
    </location>
</feature>
<dbReference type="PROSITE" id="PS50038">
    <property type="entry name" value="FZ"/>
    <property type="match status" value="1"/>
</dbReference>
<gene>
    <name evidence="6" type="ORF">AWC38_SpisGene1615</name>
</gene>
<sequence>MNVLAILMLLLPVTTHGFQFQQKIDYCKDWSKKIVKCRRHILVTGYGGPRRFVRIMIRISWRSYLRRYRFNPKFPDLHDMFYKVDQRICPPDIFAYTCSLGIATCTYTFHIGMPLRPCYETCVNFANACKSKYISPSLHMTVGYLGHSCRYLPFYDDKLCMQPDMRTGWPFDGSWNWYIIRNFTKDFYEAFFKSQYTFAFTGRVTSINRTGSIYNPYYTVRVNVTGIVKEDEKRSISPKVMEFYGGNRRCPTRGVYACYKEGGEFGFFGHDNKVQGLTISFSLTLPDEQFLLDMVERLWRTKYKAELAEILRQRRIEEEIKRKKEQKKLENRRKNGRKKPKKTKEQRKLEMYILTASGRRRDDDDR</sequence>
<keyword evidence="1" id="KW-1015">Disulfide bond</keyword>
<dbReference type="InterPro" id="IPR020067">
    <property type="entry name" value="Frizzled_dom"/>
</dbReference>
<keyword evidence="4" id="KW-0732">Signal</keyword>
<proteinExistence type="predicted"/>
<protein>
    <recommendedName>
        <fullName evidence="5">FZ domain-containing protein</fullName>
    </recommendedName>
</protein>
<evidence type="ECO:0000313" key="7">
    <source>
        <dbReference type="Proteomes" id="UP000225706"/>
    </source>
</evidence>
<feature type="compositionally biased region" description="Basic and acidic residues" evidence="3">
    <location>
        <begin position="321"/>
        <end position="333"/>
    </location>
</feature>
<dbReference type="AlphaFoldDB" id="A0A2B4SY46"/>
<evidence type="ECO:0000259" key="5">
    <source>
        <dbReference type="PROSITE" id="PS50038"/>
    </source>
</evidence>
<comment type="caution">
    <text evidence="6">The sequence shown here is derived from an EMBL/GenBank/DDBJ whole genome shotgun (WGS) entry which is preliminary data.</text>
</comment>
<evidence type="ECO:0000256" key="4">
    <source>
        <dbReference type="SAM" id="SignalP"/>
    </source>
</evidence>
<feature type="chain" id="PRO_5012721897" description="FZ domain-containing protein" evidence="4">
    <location>
        <begin position="18"/>
        <end position="366"/>
    </location>
</feature>
<feature type="signal peptide" evidence="4">
    <location>
        <begin position="1"/>
        <end position="17"/>
    </location>
</feature>
<comment type="caution">
    <text evidence="2">Lacks conserved residue(s) required for the propagation of feature annotation.</text>
</comment>
<evidence type="ECO:0000256" key="2">
    <source>
        <dbReference type="PROSITE-ProRule" id="PRU00090"/>
    </source>
</evidence>
<organism evidence="6 7">
    <name type="scientific">Stylophora pistillata</name>
    <name type="common">Smooth cauliflower coral</name>
    <dbReference type="NCBI Taxonomy" id="50429"/>
    <lineage>
        <taxon>Eukaryota</taxon>
        <taxon>Metazoa</taxon>
        <taxon>Cnidaria</taxon>
        <taxon>Anthozoa</taxon>
        <taxon>Hexacorallia</taxon>
        <taxon>Scleractinia</taxon>
        <taxon>Astrocoeniina</taxon>
        <taxon>Pocilloporidae</taxon>
        <taxon>Stylophora</taxon>
    </lineage>
</organism>
<accession>A0A2B4SY46</accession>
<keyword evidence="7" id="KW-1185">Reference proteome</keyword>
<dbReference type="Proteomes" id="UP000225706">
    <property type="component" value="Unassembled WGS sequence"/>
</dbReference>